<evidence type="ECO:0000256" key="5">
    <source>
        <dbReference type="ARBA" id="ARBA00022679"/>
    </source>
</evidence>
<evidence type="ECO:0000259" key="12">
    <source>
        <dbReference type="PROSITE" id="PS50109"/>
    </source>
</evidence>
<dbReference type="AlphaFoldDB" id="A0A3N0V9U5"/>
<keyword evidence="5" id="KW-0808">Transferase</keyword>
<evidence type="ECO:0000256" key="6">
    <source>
        <dbReference type="ARBA" id="ARBA00022692"/>
    </source>
</evidence>
<dbReference type="InterPro" id="IPR003594">
    <property type="entry name" value="HATPase_dom"/>
</dbReference>
<accession>A0A3N0V9U5</accession>
<dbReference type="InterPro" id="IPR005467">
    <property type="entry name" value="His_kinase_dom"/>
</dbReference>
<evidence type="ECO:0000256" key="8">
    <source>
        <dbReference type="ARBA" id="ARBA00022989"/>
    </source>
</evidence>
<dbReference type="InterPro" id="IPR050428">
    <property type="entry name" value="TCS_sensor_his_kinase"/>
</dbReference>
<evidence type="ECO:0000256" key="10">
    <source>
        <dbReference type="ARBA" id="ARBA00023136"/>
    </source>
</evidence>
<dbReference type="PANTHER" id="PTHR45436">
    <property type="entry name" value="SENSOR HISTIDINE KINASE YKOH"/>
    <property type="match status" value="1"/>
</dbReference>
<keyword evidence="6 11" id="KW-0812">Transmembrane</keyword>
<feature type="domain" description="Histidine kinase" evidence="12">
    <location>
        <begin position="242"/>
        <end position="441"/>
    </location>
</feature>
<dbReference type="InterPro" id="IPR036890">
    <property type="entry name" value="HATPase_C_sf"/>
</dbReference>
<keyword evidence="9" id="KW-0902">Two-component regulatory system</keyword>
<gene>
    <name evidence="14" type="ORF">ED208_10515</name>
</gene>
<dbReference type="Gene3D" id="3.30.565.10">
    <property type="entry name" value="Histidine kinase-like ATPase, C-terminal domain"/>
    <property type="match status" value="1"/>
</dbReference>
<evidence type="ECO:0000256" key="4">
    <source>
        <dbReference type="ARBA" id="ARBA00022553"/>
    </source>
</evidence>
<dbReference type="SMART" id="SM00387">
    <property type="entry name" value="HATPase_c"/>
    <property type="match status" value="1"/>
</dbReference>
<dbReference type="Pfam" id="PF00672">
    <property type="entry name" value="HAMP"/>
    <property type="match status" value="1"/>
</dbReference>
<dbReference type="InterPro" id="IPR003660">
    <property type="entry name" value="HAMP_dom"/>
</dbReference>
<comment type="caution">
    <text evidence="14">The sequence shown here is derived from an EMBL/GenBank/DDBJ whole genome shotgun (WGS) entry which is preliminary data.</text>
</comment>
<dbReference type="GO" id="GO:0000155">
    <property type="term" value="F:phosphorelay sensor kinase activity"/>
    <property type="evidence" value="ECO:0007669"/>
    <property type="project" value="InterPro"/>
</dbReference>
<dbReference type="EMBL" id="RJVO01000004">
    <property type="protein sequence ID" value="ROH89553.1"/>
    <property type="molecule type" value="Genomic_DNA"/>
</dbReference>
<keyword evidence="7" id="KW-0418">Kinase</keyword>
<dbReference type="SUPFAM" id="SSF47384">
    <property type="entry name" value="Homodimeric domain of signal transducing histidine kinase"/>
    <property type="match status" value="1"/>
</dbReference>
<dbReference type="GO" id="GO:0005886">
    <property type="term" value="C:plasma membrane"/>
    <property type="evidence" value="ECO:0007669"/>
    <property type="project" value="TreeGrafter"/>
</dbReference>
<evidence type="ECO:0000256" key="3">
    <source>
        <dbReference type="ARBA" id="ARBA00012438"/>
    </source>
</evidence>
<dbReference type="InParanoid" id="A0A3N0V9U5"/>
<evidence type="ECO:0000256" key="11">
    <source>
        <dbReference type="SAM" id="Phobius"/>
    </source>
</evidence>
<feature type="domain" description="HAMP" evidence="13">
    <location>
        <begin position="183"/>
        <end position="234"/>
    </location>
</feature>
<dbReference type="Proteomes" id="UP000282106">
    <property type="component" value="Unassembled WGS sequence"/>
</dbReference>
<dbReference type="GO" id="GO:0005524">
    <property type="term" value="F:ATP binding"/>
    <property type="evidence" value="ECO:0007669"/>
    <property type="project" value="UniProtKB-KW"/>
</dbReference>
<feature type="transmembrane region" description="Helical" evidence="11">
    <location>
        <begin position="163"/>
        <end position="186"/>
    </location>
</feature>
<reference evidence="14 15" key="1">
    <citation type="submission" date="2018-10" db="EMBL/GenBank/DDBJ databases">
        <authorList>
            <person name="Chen W.-M."/>
        </authorList>
    </citation>
    <scope>NUCLEOTIDE SEQUENCE [LARGE SCALE GENOMIC DNA]</scope>
    <source>
        <strain evidence="14 15">THS-13</strain>
    </source>
</reference>
<comment type="subcellular location">
    <subcellularLocation>
        <location evidence="2">Membrane</location>
    </subcellularLocation>
</comment>
<evidence type="ECO:0000256" key="9">
    <source>
        <dbReference type="ARBA" id="ARBA00023012"/>
    </source>
</evidence>
<keyword evidence="4" id="KW-0597">Phosphoprotein</keyword>
<proteinExistence type="predicted"/>
<evidence type="ECO:0000313" key="15">
    <source>
        <dbReference type="Proteomes" id="UP000282106"/>
    </source>
</evidence>
<evidence type="ECO:0000256" key="7">
    <source>
        <dbReference type="ARBA" id="ARBA00022777"/>
    </source>
</evidence>
<dbReference type="PRINTS" id="PR00344">
    <property type="entry name" value="BCTRLSENSOR"/>
</dbReference>
<comment type="catalytic activity">
    <reaction evidence="1">
        <text>ATP + protein L-histidine = ADP + protein N-phospho-L-histidine.</text>
        <dbReference type="EC" id="2.7.13.3"/>
    </reaction>
</comment>
<dbReference type="Gene3D" id="1.10.287.130">
    <property type="match status" value="1"/>
</dbReference>
<name>A0A3N0V9U5_9GAMM</name>
<keyword evidence="8 11" id="KW-1133">Transmembrane helix</keyword>
<dbReference type="InterPro" id="IPR036097">
    <property type="entry name" value="HisK_dim/P_sf"/>
</dbReference>
<dbReference type="InterPro" id="IPR004358">
    <property type="entry name" value="Sig_transdc_His_kin-like_C"/>
</dbReference>
<dbReference type="SUPFAM" id="SSF55874">
    <property type="entry name" value="ATPase domain of HSP90 chaperone/DNA topoisomerase II/histidine kinase"/>
    <property type="match status" value="1"/>
</dbReference>
<keyword evidence="10 11" id="KW-0472">Membrane</keyword>
<dbReference type="RefSeq" id="WP_123211850.1">
    <property type="nucleotide sequence ID" value="NZ_RJVO01000004.1"/>
</dbReference>
<keyword evidence="15" id="KW-1185">Reference proteome</keyword>
<dbReference type="FunCoup" id="A0A3N0V9U5">
    <property type="interactions" value="94"/>
</dbReference>
<dbReference type="PROSITE" id="PS50885">
    <property type="entry name" value="HAMP"/>
    <property type="match status" value="1"/>
</dbReference>
<dbReference type="PANTHER" id="PTHR45436:SF4">
    <property type="entry name" value="SENSOR PROTEIN PHOQ"/>
    <property type="match status" value="1"/>
</dbReference>
<evidence type="ECO:0000256" key="2">
    <source>
        <dbReference type="ARBA" id="ARBA00004370"/>
    </source>
</evidence>
<organism evidence="14 15">
    <name type="scientific">Stagnimonas aquatica</name>
    <dbReference type="NCBI Taxonomy" id="2689987"/>
    <lineage>
        <taxon>Bacteria</taxon>
        <taxon>Pseudomonadati</taxon>
        <taxon>Pseudomonadota</taxon>
        <taxon>Gammaproteobacteria</taxon>
        <taxon>Nevskiales</taxon>
        <taxon>Nevskiaceae</taxon>
        <taxon>Stagnimonas</taxon>
    </lineage>
</organism>
<evidence type="ECO:0000313" key="14">
    <source>
        <dbReference type="EMBL" id="ROH89553.1"/>
    </source>
</evidence>
<dbReference type="PROSITE" id="PS50109">
    <property type="entry name" value="HIS_KIN"/>
    <property type="match status" value="1"/>
</dbReference>
<protein>
    <recommendedName>
        <fullName evidence="3">histidine kinase</fullName>
        <ecNumber evidence="3">2.7.13.3</ecNumber>
    </recommendedName>
</protein>
<dbReference type="EC" id="2.7.13.3" evidence="3"/>
<dbReference type="InterPro" id="IPR003661">
    <property type="entry name" value="HisK_dim/P_dom"/>
</dbReference>
<sequence length="441" mass="48600">MGSLRTRLLIAASLTLVVFTALCGLSLDRAFETSARQSQLERMQALAYALLGVAEPNDYGELSFSSYQMPDPRLEHPQSGLEAALFSDSAALLWGSQSLRDNVPTPPLQPVGEWRFEELSDRFVLLFGLRYSGEADVERRYTLLLMEDNGAYRSQLGVYRRTLALWLGGAAVVLLLLQGLVLRWSLRPLRRLVRELREVESGNRVQIEGAYPEELLPLTQGLNTMISAERNRQSRYRNALGDLAHSLKTPLAVLRGVAERPLAADSSKLLGEQLQRMQHIVDHQLQRAVSRGGQRALAEAVPLRPLAEKIAAALSKVYARRGLKIQLDIPASVRARADQGDLYELLGNLMDNAAKYGRGRLQIGAVRERERLLLTVEDDGPGFPDEADALLERGARADSRQEGQGLGLAAVREIVEAYGGELLLQRSAGLGGACVHLRLAI</sequence>
<evidence type="ECO:0000256" key="1">
    <source>
        <dbReference type="ARBA" id="ARBA00000085"/>
    </source>
</evidence>
<dbReference type="CDD" id="cd00082">
    <property type="entry name" value="HisKA"/>
    <property type="match status" value="1"/>
</dbReference>
<evidence type="ECO:0000259" key="13">
    <source>
        <dbReference type="PROSITE" id="PS50885"/>
    </source>
</evidence>
<dbReference type="Pfam" id="PF02518">
    <property type="entry name" value="HATPase_c"/>
    <property type="match status" value="1"/>
</dbReference>